<dbReference type="InterPro" id="IPR002477">
    <property type="entry name" value="Peptidoglycan-bd-like"/>
</dbReference>
<evidence type="ECO:0000259" key="3">
    <source>
        <dbReference type="Pfam" id="PF06725"/>
    </source>
</evidence>
<reference evidence="4 5" key="1">
    <citation type="submission" date="2011-04" db="EMBL/GenBank/DDBJ databases">
        <authorList>
            <person name="Harkins D.M."/>
            <person name="Madupu R."/>
            <person name="Durkin A.S."/>
            <person name="Torralba M."/>
            <person name="Methe B."/>
            <person name="Sutton G.G."/>
            <person name="Nelson K.E."/>
        </authorList>
    </citation>
    <scope>NUCLEOTIDE SEQUENCE [LARGE SCALE GENOMIC DNA]</scope>
    <source>
        <strain evidence="4 5">UPII 199-6</strain>
    </source>
</reference>
<dbReference type="Gene3D" id="1.10.101.10">
    <property type="entry name" value="PGBD-like superfamily/PGBD"/>
    <property type="match status" value="1"/>
</dbReference>
<dbReference type="Pfam" id="PF06725">
    <property type="entry name" value="3D"/>
    <property type="match status" value="1"/>
</dbReference>
<dbReference type="EMBL" id="AFIJ01000038">
    <property type="protein sequence ID" value="EGL39435.1"/>
    <property type="molecule type" value="Genomic_DNA"/>
</dbReference>
<dbReference type="InterPro" id="IPR036365">
    <property type="entry name" value="PGBD-like_sf"/>
</dbReference>
<evidence type="ECO:0000259" key="2">
    <source>
        <dbReference type="Pfam" id="PF01471"/>
    </source>
</evidence>
<keyword evidence="5" id="KW-1185">Reference proteome</keyword>
<dbReference type="Proteomes" id="UP000004018">
    <property type="component" value="Unassembled WGS sequence"/>
</dbReference>
<proteinExistence type="predicted"/>
<feature type="domain" description="3D" evidence="3">
    <location>
        <begin position="126"/>
        <end position="184"/>
    </location>
</feature>
<organism evidence="4 5">
    <name type="scientific">Megasphaera lornae</name>
    <dbReference type="NCBI Taxonomy" id="1000568"/>
    <lineage>
        <taxon>Bacteria</taxon>
        <taxon>Bacillati</taxon>
        <taxon>Bacillota</taxon>
        <taxon>Negativicutes</taxon>
        <taxon>Veillonellales</taxon>
        <taxon>Veillonellaceae</taxon>
        <taxon>Megasphaera</taxon>
    </lineage>
</organism>
<dbReference type="InterPro" id="IPR036366">
    <property type="entry name" value="PGBDSf"/>
</dbReference>
<dbReference type="InterPro" id="IPR051933">
    <property type="entry name" value="Resuscitation_pf_RpfB"/>
</dbReference>
<gene>
    <name evidence="4" type="ORF">HMPREF1039_0915</name>
</gene>
<dbReference type="Gene3D" id="2.40.40.10">
    <property type="entry name" value="RlpA-like domain"/>
    <property type="match status" value="1"/>
</dbReference>
<evidence type="ECO:0000313" key="5">
    <source>
        <dbReference type="Proteomes" id="UP000004018"/>
    </source>
</evidence>
<dbReference type="CDD" id="cd22786">
    <property type="entry name" value="DPBB_YuiC-like"/>
    <property type="match status" value="1"/>
</dbReference>
<protein>
    <submittedName>
        <fullName evidence="4">3D domain protein</fullName>
    </submittedName>
</protein>
<evidence type="ECO:0000313" key="4">
    <source>
        <dbReference type="EMBL" id="EGL39435.1"/>
    </source>
</evidence>
<comment type="caution">
    <text evidence="4">The sequence shown here is derived from an EMBL/GenBank/DDBJ whole genome shotgun (WGS) entry which is preliminary data.</text>
</comment>
<dbReference type="PANTHER" id="PTHR39160">
    <property type="entry name" value="CELL WALL-BINDING PROTEIN YOCH"/>
    <property type="match status" value="1"/>
</dbReference>
<dbReference type="InterPro" id="IPR010611">
    <property type="entry name" value="3D_dom"/>
</dbReference>
<name>A0ABN0D078_9FIRM</name>
<dbReference type="InterPro" id="IPR036908">
    <property type="entry name" value="RlpA-like_sf"/>
</dbReference>
<sequence>MVFVFACSSLVCANMEMGMSGAAVQRLQYMLIDAGYLSDGADGVFGAATRDAVTRFQAAKGLDADGVVGTRTLTALAETGKKKTNNSAQNIWGKRRMIMHATAYSAQDPGNTGITARGHRLKRGIVSVDPSIIPLGTKLYIEGYGYAVADDTGGAIVGKRIDLGMDSNREALRFGRRNVVVHVL</sequence>
<accession>A0ABN0D078</accession>
<dbReference type="SUPFAM" id="SSF47090">
    <property type="entry name" value="PGBD-like"/>
    <property type="match status" value="1"/>
</dbReference>
<dbReference type="Pfam" id="PF01471">
    <property type="entry name" value="PG_binding_1"/>
    <property type="match status" value="1"/>
</dbReference>
<evidence type="ECO:0000256" key="1">
    <source>
        <dbReference type="ARBA" id="ARBA00022729"/>
    </source>
</evidence>
<keyword evidence="1" id="KW-0732">Signal</keyword>
<dbReference type="RefSeq" id="WP_007391601.1">
    <property type="nucleotide sequence ID" value="NZ_ADGP01000005.1"/>
</dbReference>
<dbReference type="SUPFAM" id="SSF50685">
    <property type="entry name" value="Barwin-like endoglucanases"/>
    <property type="match status" value="1"/>
</dbReference>
<dbReference type="PANTHER" id="PTHR39160:SF4">
    <property type="entry name" value="RESUSCITATION-PROMOTING FACTOR RPFB"/>
    <property type="match status" value="1"/>
</dbReference>
<feature type="domain" description="Peptidoglycan binding-like" evidence="2">
    <location>
        <begin position="20"/>
        <end position="76"/>
    </location>
</feature>